<dbReference type="EMBL" id="CADCXU010030468">
    <property type="protein sequence ID" value="CAB0016580.1"/>
    <property type="molecule type" value="Genomic_DNA"/>
</dbReference>
<keyword evidence="3" id="KW-1185">Reference proteome</keyword>
<evidence type="ECO:0000313" key="2">
    <source>
        <dbReference type="EMBL" id="CAB0016580.1"/>
    </source>
</evidence>
<evidence type="ECO:0000313" key="3">
    <source>
        <dbReference type="Proteomes" id="UP000479000"/>
    </source>
</evidence>
<feature type="region of interest" description="Disordered" evidence="1">
    <location>
        <begin position="129"/>
        <end position="196"/>
    </location>
</feature>
<sequence length="305" mass="34868">MFNNLTLKATLRAEKDKEVIDTRRAGRYVKIRALLDSAESAIRSSNITRSLQNNLVGKVMRARKALDFGMNVPQVAENMALVVATLEQEIIEDQMAIDSINTDLRKDLDTFYNYDFEKFVELDKKEKERYDPRGTRRGRRFSKSESSIDLGNEKSVSENDSKVENEHDPAENVKSGQDLTPKVSNVDGKSGDENADPIEDVWTINQTVDTETTRTIPFKCDNIANDNLGCSTRFMQISQLLSSLLWCFDRFKVDFSTEGHRSVVENRKGTTDHLLVAHLVKLIRCQPRKSPTFKSSRYRNVDFEE</sequence>
<accession>A0A6H5HGP9</accession>
<dbReference type="Proteomes" id="UP000479000">
    <property type="component" value="Unassembled WGS sequence"/>
</dbReference>
<dbReference type="AlphaFoldDB" id="A0A6H5HGP9"/>
<evidence type="ECO:0000256" key="1">
    <source>
        <dbReference type="SAM" id="MobiDB-lite"/>
    </source>
</evidence>
<name>A0A6H5HGP9_9HEMI</name>
<reference evidence="2 3" key="1">
    <citation type="submission" date="2020-02" db="EMBL/GenBank/DDBJ databases">
        <authorList>
            <person name="Ferguson B K."/>
        </authorList>
    </citation>
    <scope>NUCLEOTIDE SEQUENCE [LARGE SCALE GENOMIC DNA]</scope>
</reference>
<feature type="compositionally biased region" description="Basic and acidic residues" evidence="1">
    <location>
        <begin position="151"/>
        <end position="171"/>
    </location>
</feature>
<proteinExistence type="predicted"/>
<gene>
    <name evidence="2" type="ORF">NTEN_LOCUS20743</name>
</gene>
<protein>
    <submittedName>
        <fullName evidence="2">Uncharacterized protein</fullName>
    </submittedName>
</protein>
<organism evidence="2 3">
    <name type="scientific">Nesidiocoris tenuis</name>
    <dbReference type="NCBI Taxonomy" id="355587"/>
    <lineage>
        <taxon>Eukaryota</taxon>
        <taxon>Metazoa</taxon>
        <taxon>Ecdysozoa</taxon>
        <taxon>Arthropoda</taxon>
        <taxon>Hexapoda</taxon>
        <taxon>Insecta</taxon>
        <taxon>Pterygota</taxon>
        <taxon>Neoptera</taxon>
        <taxon>Paraneoptera</taxon>
        <taxon>Hemiptera</taxon>
        <taxon>Heteroptera</taxon>
        <taxon>Panheteroptera</taxon>
        <taxon>Cimicomorpha</taxon>
        <taxon>Miridae</taxon>
        <taxon>Dicyphina</taxon>
        <taxon>Nesidiocoris</taxon>
    </lineage>
</organism>